<dbReference type="PROSITE" id="PS51935">
    <property type="entry name" value="NLPC_P60"/>
    <property type="match status" value="1"/>
</dbReference>
<evidence type="ECO:0000256" key="2">
    <source>
        <dbReference type="ARBA" id="ARBA00022670"/>
    </source>
</evidence>
<dbReference type="InterPro" id="IPR001119">
    <property type="entry name" value="SLH_dom"/>
</dbReference>
<gene>
    <name evidence="9" type="ORF">SAMN05192532_10842</name>
</gene>
<evidence type="ECO:0000259" key="7">
    <source>
        <dbReference type="PROSITE" id="PS51272"/>
    </source>
</evidence>
<dbReference type="Pfam" id="PF00877">
    <property type="entry name" value="NLPC_P60"/>
    <property type="match status" value="1"/>
</dbReference>
<evidence type="ECO:0000313" key="10">
    <source>
        <dbReference type="Proteomes" id="UP000199516"/>
    </source>
</evidence>
<keyword evidence="4 9" id="KW-0378">Hydrolase</keyword>
<dbReference type="EMBL" id="FONT01000008">
    <property type="protein sequence ID" value="SFE99086.1"/>
    <property type="molecule type" value="Genomic_DNA"/>
</dbReference>
<evidence type="ECO:0000256" key="5">
    <source>
        <dbReference type="ARBA" id="ARBA00022807"/>
    </source>
</evidence>
<dbReference type="PROSITE" id="PS51272">
    <property type="entry name" value="SLH"/>
    <property type="match status" value="3"/>
</dbReference>
<evidence type="ECO:0000256" key="4">
    <source>
        <dbReference type="ARBA" id="ARBA00022801"/>
    </source>
</evidence>
<dbReference type="Proteomes" id="UP000199516">
    <property type="component" value="Unassembled WGS sequence"/>
</dbReference>
<reference evidence="9 10" key="1">
    <citation type="submission" date="2016-10" db="EMBL/GenBank/DDBJ databases">
        <authorList>
            <person name="de Groot N.N."/>
        </authorList>
    </citation>
    <scope>NUCLEOTIDE SEQUENCE [LARGE SCALE GENOMIC DNA]</scope>
    <source>
        <strain evidence="9 10">DSM 23995</strain>
    </source>
</reference>
<feature type="domain" description="SLH" evidence="7">
    <location>
        <begin position="175"/>
        <end position="238"/>
    </location>
</feature>
<dbReference type="InterPro" id="IPR000064">
    <property type="entry name" value="NLP_P60_dom"/>
</dbReference>
<evidence type="ECO:0000259" key="8">
    <source>
        <dbReference type="PROSITE" id="PS51935"/>
    </source>
</evidence>
<feature type="signal peptide" evidence="6">
    <location>
        <begin position="1"/>
        <end position="25"/>
    </location>
</feature>
<keyword evidence="5" id="KW-0788">Thiol protease</keyword>
<dbReference type="RefSeq" id="WP_091663491.1">
    <property type="nucleotide sequence ID" value="NZ_FONT01000008.1"/>
</dbReference>
<keyword evidence="10" id="KW-1185">Reference proteome</keyword>
<comment type="similarity">
    <text evidence="1">Belongs to the peptidase C40 family.</text>
</comment>
<dbReference type="AlphaFoldDB" id="A0A1I2F382"/>
<feature type="domain" description="SLH" evidence="7">
    <location>
        <begin position="295"/>
        <end position="350"/>
    </location>
</feature>
<sequence length="350" mass="38458">MFKKLVVSMVSVVVLLSVISIQPVAALSKSEQIVREATTHIGTPYQWGGTTPDGFDCSGFIHYVYNKAGLSLPRTAAEQFTAGIPVDKQALQTGDLVFFETYKPGPSHSGIYVGNGQFIHASSSAGITISSLSSSYWEPKWLGATRIIDDEDSLQQVDRITNGEKVKAEVSSPVAPLLFSDINESYWAYSSIRQLADKGIVTGYEDGTFLPNQPITRAETAAFLVNALGLQLNGQDAVFTDVSSTHEHADAIAAVNEARLITGNSKKEFMPDEPLSRQHMAVIFDRAFELIPIGKRKEFQDVPTHHMYYDQIQKLAVSGITTGNKHGDFEPQRETTRAHFSVFLERALDL</sequence>
<dbReference type="SUPFAM" id="SSF54001">
    <property type="entry name" value="Cysteine proteinases"/>
    <property type="match status" value="1"/>
</dbReference>
<organism evidence="9 10">
    <name type="scientific">Alteribacillus iranensis</name>
    <dbReference type="NCBI Taxonomy" id="930128"/>
    <lineage>
        <taxon>Bacteria</taxon>
        <taxon>Bacillati</taxon>
        <taxon>Bacillota</taxon>
        <taxon>Bacilli</taxon>
        <taxon>Bacillales</taxon>
        <taxon>Bacillaceae</taxon>
        <taxon>Alteribacillus</taxon>
    </lineage>
</organism>
<proteinExistence type="inferred from homology"/>
<dbReference type="InterPro" id="IPR051202">
    <property type="entry name" value="Peptidase_C40"/>
</dbReference>
<evidence type="ECO:0000313" key="9">
    <source>
        <dbReference type="EMBL" id="SFE99086.1"/>
    </source>
</evidence>
<dbReference type="STRING" id="930128.SAMN05192532_10842"/>
<evidence type="ECO:0000256" key="1">
    <source>
        <dbReference type="ARBA" id="ARBA00007074"/>
    </source>
</evidence>
<feature type="domain" description="SLH" evidence="7">
    <location>
        <begin position="239"/>
        <end position="294"/>
    </location>
</feature>
<feature type="domain" description="NlpC/P60" evidence="8">
    <location>
        <begin position="27"/>
        <end position="148"/>
    </location>
</feature>
<name>A0A1I2F382_9BACI</name>
<keyword evidence="2" id="KW-0645">Protease</keyword>
<dbReference type="Gene3D" id="3.90.1720.10">
    <property type="entry name" value="endopeptidase domain like (from Nostoc punctiforme)"/>
    <property type="match status" value="1"/>
</dbReference>
<dbReference type="OrthoDB" id="9813368at2"/>
<dbReference type="GO" id="GO:0008234">
    <property type="term" value="F:cysteine-type peptidase activity"/>
    <property type="evidence" value="ECO:0007669"/>
    <property type="project" value="UniProtKB-KW"/>
</dbReference>
<keyword evidence="3 6" id="KW-0732">Signal</keyword>
<evidence type="ECO:0000256" key="3">
    <source>
        <dbReference type="ARBA" id="ARBA00022729"/>
    </source>
</evidence>
<feature type="chain" id="PRO_5038727897" evidence="6">
    <location>
        <begin position="26"/>
        <end position="350"/>
    </location>
</feature>
<dbReference type="GO" id="GO:0006508">
    <property type="term" value="P:proteolysis"/>
    <property type="evidence" value="ECO:0007669"/>
    <property type="project" value="UniProtKB-KW"/>
</dbReference>
<evidence type="ECO:0000256" key="6">
    <source>
        <dbReference type="SAM" id="SignalP"/>
    </source>
</evidence>
<dbReference type="Pfam" id="PF00395">
    <property type="entry name" value="SLH"/>
    <property type="match status" value="3"/>
</dbReference>
<dbReference type="PANTHER" id="PTHR47053:SF1">
    <property type="entry name" value="MUREIN DD-ENDOPEPTIDASE MEPH-RELATED"/>
    <property type="match status" value="1"/>
</dbReference>
<accession>A0A1I2F382</accession>
<dbReference type="InterPro" id="IPR038765">
    <property type="entry name" value="Papain-like_cys_pep_sf"/>
</dbReference>
<dbReference type="PANTHER" id="PTHR47053">
    <property type="entry name" value="MUREIN DD-ENDOPEPTIDASE MEPH-RELATED"/>
    <property type="match status" value="1"/>
</dbReference>
<protein>
    <submittedName>
        <fullName evidence="9">Cell wall-associated hydrolase, NlpC family</fullName>
    </submittedName>
</protein>